<dbReference type="PATRIC" id="fig|271065.3.peg.1846"/>
<keyword evidence="5" id="KW-1185">Reference proteome</keyword>
<dbReference type="HOGENOM" id="CLU_059326_3_1_6"/>
<feature type="chain" id="PRO_5003468116" evidence="3">
    <location>
        <begin position="26"/>
        <end position="263"/>
    </location>
</feature>
<organism evidence="4 5">
    <name type="scientific">Methylotuvimicrobium alcaliphilum (strain DSM 19304 / NCIMB 14124 / VKM B-2133 / 20Z)</name>
    <name type="common">Methylomicrobium alcaliphilum</name>
    <dbReference type="NCBI Taxonomy" id="1091494"/>
    <lineage>
        <taxon>Bacteria</taxon>
        <taxon>Pseudomonadati</taxon>
        <taxon>Pseudomonadota</taxon>
        <taxon>Gammaproteobacteria</taxon>
        <taxon>Methylococcales</taxon>
        <taxon>Methylococcaceae</taxon>
        <taxon>Methylotuvimicrobium</taxon>
    </lineage>
</organism>
<dbReference type="Pfam" id="PF04333">
    <property type="entry name" value="MlaA"/>
    <property type="match status" value="1"/>
</dbReference>
<dbReference type="PANTHER" id="PTHR30035">
    <property type="entry name" value="LIPOPROTEIN VACJ-RELATED"/>
    <property type="match status" value="1"/>
</dbReference>
<comment type="similarity">
    <text evidence="1">Belongs to the MlaA family.</text>
</comment>
<dbReference type="AlphaFoldDB" id="G4T1Q5"/>
<dbReference type="Proteomes" id="UP000008315">
    <property type="component" value="Chromosome"/>
</dbReference>
<evidence type="ECO:0000313" key="5">
    <source>
        <dbReference type="Proteomes" id="UP000008315"/>
    </source>
</evidence>
<gene>
    <name evidence="4" type="ordered locus">MEALZ_1801</name>
</gene>
<dbReference type="PRINTS" id="PR01805">
    <property type="entry name" value="VACJLIPOPROT"/>
</dbReference>
<dbReference type="PROSITE" id="PS51257">
    <property type="entry name" value="PROKAR_LIPOPROTEIN"/>
    <property type="match status" value="1"/>
</dbReference>
<dbReference type="RefSeq" id="WP_014148280.1">
    <property type="nucleotide sequence ID" value="NC_016112.1"/>
</dbReference>
<dbReference type="GO" id="GO:0120010">
    <property type="term" value="P:intermembrane phospholipid transfer"/>
    <property type="evidence" value="ECO:0007669"/>
    <property type="project" value="TreeGrafter"/>
</dbReference>
<feature type="signal peptide" evidence="3">
    <location>
        <begin position="1"/>
        <end position="25"/>
    </location>
</feature>
<name>G4T1Q5_META2</name>
<reference evidence="5" key="1">
    <citation type="journal article" date="2012" name="J. Bacteriol.">
        <title>Genome sequence of the haloalkaliphilic methanotrophic bacterium Methylomicrobium alcaliphilum 20Z.</title>
        <authorList>
            <person name="Vuilleumier S."/>
            <person name="Khmelenina V.N."/>
            <person name="Bringel F."/>
            <person name="Reshetnikov A.S."/>
            <person name="Lajus A."/>
            <person name="Mangenot S."/>
            <person name="Rouy Z."/>
            <person name="Op den Camp H.J."/>
            <person name="Jetten M.S."/>
            <person name="Dispirito A.A."/>
            <person name="Dunfield P."/>
            <person name="Klotz M.G."/>
            <person name="Semrau J.D."/>
            <person name="Stein L.Y."/>
            <person name="Barbe V."/>
            <person name="Medigue C."/>
            <person name="Trotsenko Y.A."/>
            <person name="Kalyuzhnaya M.G."/>
        </authorList>
    </citation>
    <scope>NUCLEOTIDE SEQUENCE [LARGE SCALE GENOMIC DNA]</scope>
    <source>
        <strain evidence="5">DSM 19304 / NCIMB 14124 / VKM B-2133 / 20Z</strain>
    </source>
</reference>
<protein>
    <submittedName>
        <fullName evidence="4">VacJ family lipoprotein</fullName>
    </submittedName>
</protein>
<dbReference type="GO" id="GO:0016020">
    <property type="term" value="C:membrane"/>
    <property type="evidence" value="ECO:0007669"/>
    <property type="project" value="InterPro"/>
</dbReference>
<proteinExistence type="inferred from homology"/>
<evidence type="ECO:0000313" key="4">
    <source>
        <dbReference type="EMBL" id="CCE23487.1"/>
    </source>
</evidence>
<evidence type="ECO:0000256" key="2">
    <source>
        <dbReference type="ARBA" id="ARBA00022729"/>
    </source>
</evidence>
<keyword evidence="2 3" id="KW-0732">Signal</keyword>
<keyword evidence="4" id="KW-0449">Lipoprotein</keyword>
<dbReference type="STRING" id="1091494.MEALZ_1801"/>
<evidence type="ECO:0000256" key="3">
    <source>
        <dbReference type="SAM" id="SignalP"/>
    </source>
</evidence>
<dbReference type="InterPro" id="IPR007428">
    <property type="entry name" value="MlaA"/>
</dbReference>
<dbReference type="KEGG" id="mah:MEALZ_1801"/>
<dbReference type="EMBL" id="FO082060">
    <property type="protein sequence ID" value="CCE23487.1"/>
    <property type="molecule type" value="Genomic_DNA"/>
</dbReference>
<dbReference type="PANTHER" id="PTHR30035:SF3">
    <property type="entry name" value="INTERMEMBRANE PHOSPHOLIPID TRANSPORT SYSTEM LIPOPROTEIN MLAA"/>
    <property type="match status" value="1"/>
</dbReference>
<evidence type="ECO:0000256" key="1">
    <source>
        <dbReference type="ARBA" id="ARBA00010634"/>
    </source>
</evidence>
<accession>G4T1Q5</accession>
<sequence length="263" mass="28797">MNLKPMVIRLAMPVLLSSVVGCASAPAARIDESDPWEGFNRNMQVFNDNLDEYAMKPLAKGYQWITPSFVDRGVTNFFSNINDIGVTINDLFQFKLAQTGSDGARFLVNTVAGIGGLFDVATEIDLPKHNEDFDQTLAVWGVPSGPYLVLPLFGPSSVRGVFGLVGDAAMNPISYIDGGIVSGTYGAIGGGLFVLNAVDTRADNLSTARIATEAAVDRYEFFKNAYIQQREYLILDGNVPENDWDLDVDFNNFNNEYVEPDEI</sequence>